<organism evidence="11 12">
    <name type="scientific">Bythopirellula goksoeyrii</name>
    <dbReference type="NCBI Taxonomy" id="1400387"/>
    <lineage>
        <taxon>Bacteria</taxon>
        <taxon>Pseudomonadati</taxon>
        <taxon>Planctomycetota</taxon>
        <taxon>Planctomycetia</taxon>
        <taxon>Pirellulales</taxon>
        <taxon>Lacipirellulaceae</taxon>
        <taxon>Bythopirellula</taxon>
    </lineage>
</organism>
<keyword evidence="8" id="KW-0460">Magnesium</keyword>
<dbReference type="EC" id="2.7.1.180" evidence="2"/>
<keyword evidence="12" id="KW-1185">Reference proteome</keyword>
<dbReference type="InterPro" id="IPR003374">
    <property type="entry name" value="ApbE-like_sf"/>
</dbReference>
<evidence type="ECO:0000256" key="6">
    <source>
        <dbReference type="ARBA" id="ARBA00022723"/>
    </source>
</evidence>
<keyword evidence="6" id="KW-0479">Metal-binding</keyword>
<keyword evidence="7" id="KW-0274">FAD</keyword>
<comment type="cofactor">
    <cofactor evidence="1">
        <name>Mg(2+)</name>
        <dbReference type="ChEBI" id="CHEBI:18420"/>
    </cofactor>
</comment>
<dbReference type="AlphaFoldDB" id="A0A5B9Q605"/>
<evidence type="ECO:0000256" key="10">
    <source>
        <dbReference type="ARBA" id="ARBA00048540"/>
    </source>
</evidence>
<dbReference type="EMBL" id="CP042913">
    <property type="protein sequence ID" value="QEG34468.1"/>
    <property type="molecule type" value="Genomic_DNA"/>
</dbReference>
<keyword evidence="11" id="KW-0449">Lipoprotein</keyword>
<dbReference type="Pfam" id="PF02424">
    <property type="entry name" value="ApbE"/>
    <property type="match status" value="1"/>
</dbReference>
<reference evidence="11 12" key="1">
    <citation type="submission" date="2019-08" db="EMBL/GenBank/DDBJ databases">
        <title>Deep-cultivation of Planctomycetes and their phenomic and genomic characterization uncovers novel biology.</title>
        <authorList>
            <person name="Wiegand S."/>
            <person name="Jogler M."/>
            <person name="Boedeker C."/>
            <person name="Pinto D."/>
            <person name="Vollmers J."/>
            <person name="Rivas-Marin E."/>
            <person name="Kohn T."/>
            <person name="Peeters S.H."/>
            <person name="Heuer A."/>
            <person name="Rast P."/>
            <person name="Oberbeckmann S."/>
            <person name="Bunk B."/>
            <person name="Jeske O."/>
            <person name="Meyerdierks A."/>
            <person name="Storesund J.E."/>
            <person name="Kallscheuer N."/>
            <person name="Luecker S."/>
            <person name="Lage O.M."/>
            <person name="Pohl T."/>
            <person name="Merkel B.J."/>
            <person name="Hornburger P."/>
            <person name="Mueller R.-W."/>
            <person name="Bruemmer F."/>
            <person name="Labrenz M."/>
            <person name="Spormann A.M."/>
            <person name="Op den Camp H."/>
            <person name="Overmann J."/>
            <person name="Amann R."/>
            <person name="Jetten M.S.M."/>
            <person name="Mascher T."/>
            <person name="Medema M.H."/>
            <person name="Devos D.P."/>
            <person name="Kaster A.-K."/>
            <person name="Ovreas L."/>
            <person name="Rohde M."/>
            <person name="Galperin M.Y."/>
            <person name="Jogler C."/>
        </authorList>
    </citation>
    <scope>NUCLEOTIDE SEQUENCE [LARGE SCALE GENOMIC DNA]</scope>
    <source>
        <strain evidence="11 12">Pr1d</strain>
    </source>
</reference>
<evidence type="ECO:0000313" key="11">
    <source>
        <dbReference type="EMBL" id="QEG34468.1"/>
    </source>
</evidence>
<keyword evidence="4" id="KW-0285">Flavoprotein</keyword>
<protein>
    <recommendedName>
        <fullName evidence="3">FAD:protein FMN transferase</fullName>
        <ecNumber evidence="2">2.7.1.180</ecNumber>
    </recommendedName>
    <alternativeName>
        <fullName evidence="9">Flavin transferase</fullName>
    </alternativeName>
</protein>
<dbReference type="PANTHER" id="PTHR30040:SF2">
    <property type="entry name" value="FAD:PROTEIN FMN TRANSFERASE"/>
    <property type="match status" value="1"/>
</dbReference>
<keyword evidence="5" id="KW-0808">Transferase</keyword>
<evidence type="ECO:0000256" key="5">
    <source>
        <dbReference type="ARBA" id="ARBA00022679"/>
    </source>
</evidence>
<dbReference type="GO" id="GO:0046872">
    <property type="term" value="F:metal ion binding"/>
    <property type="evidence" value="ECO:0007669"/>
    <property type="project" value="UniProtKB-KW"/>
</dbReference>
<dbReference type="KEGG" id="bgok:Pr1d_17480"/>
<proteinExistence type="predicted"/>
<name>A0A5B9Q605_9BACT</name>
<accession>A0A5B9Q605</accession>
<evidence type="ECO:0000256" key="9">
    <source>
        <dbReference type="ARBA" id="ARBA00031306"/>
    </source>
</evidence>
<dbReference type="OrthoDB" id="9778595at2"/>
<dbReference type="Gene3D" id="3.10.520.10">
    <property type="entry name" value="ApbE-like domains"/>
    <property type="match status" value="1"/>
</dbReference>
<evidence type="ECO:0000256" key="3">
    <source>
        <dbReference type="ARBA" id="ARBA00016337"/>
    </source>
</evidence>
<evidence type="ECO:0000256" key="8">
    <source>
        <dbReference type="ARBA" id="ARBA00022842"/>
    </source>
</evidence>
<gene>
    <name evidence="11" type="primary">apbE_1</name>
    <name evidence="11" type="ORF">Pr1d_17480</name>
</gene>
<evidence type="ECO:0000256" key="2">
    <source>
        <dbReference type="ARBA" id="ARBA00011955"/>
    </source>
</evidence>
<comment type="catalytic activity">
    <reaction evidence="10">
        <text>L-threonyl-[protein] + FAD = FMN-L-threonyl-[protein] + AMP + H(+)</text>
        <dbReference type="Rhea" id="RHEA:36847"/>
        <dbReference type="Rhea" id="RHEA-COMP:11060"/>
        <dbReference type="Rhea" id="RHEA-COMP:11061"/>
        <dbReference type="ChEBI" id="CHEBI:15378"/>
        <dbReference type="ChEBI" id="CHEBI:30013"/>
        <dbReference type="ChEBI" id="CHEBI:57692"/>
        <dbReference type="ChEBI" id="CHEBI:74257"/>
        <dbReference type="ChEBI" id="CHEBI:456215"/>
        <dbReference type="EC" id="2.7.1.180"/>
    </reaction>
</comment>
<dbReference type="GO" id="GO:0016740">
    <property type="term" value="F:transferase activity"/>
    <property type="evidence" value="ECO:0007669"/>
    <property type="project" value="UniProtKB-KW"/>
</dbReference>
<sequence length="368" mass="40579">MEEHHHHSRRSFLQGKAAAETLAKQALEWLESKTALIDRLPSDPALHVRASRRAMACEFAVQYHRADRQAAGDFLDAFDMIEAVEDELTIYRDVSSVVEINRHAAESPVEVNGELFGLLELSLNLFQATKGAFDITSTPLSRVWGFLKRAGRLPDELEITEALSCMGSDQLELSSQDQTIRFLQPGIEINFNSIGKGHALDRVAEQLDEKGIGDYLWHGGSSSILARGRNRASLDECWSIGLRHPLQPECRIAEFHLRNRSLGTAGGATQFLEIDGKKYGHILDPRTGWPATGTYTSTVLAPTAAEADALATAFYVSGVEGAADICSNRPDVGAVLVCPTENDAKIRIHAYNMHSEDWTPSQDWQVSI</sequence>
<dbReference type="PANTHER" id="PTHR30040">
    <property type="entry name" value="THIAMINE BIOSYNTHESIS LIPOPROTEIN APBE"/>
    <property type="match status" value="1"/>
</dbReference>
<dbReference type="SUPFAM" id="SSF143631">
    <property type="entry name" value="ApbE-like"/>
    <property type="match status" value="1"/>
</dbReference>
<dbReference type="Proteomes" id="UP000323917">
    <property type="component" value="Chromosome"/>
</dbReference>
<evidence type="ECO:0000313" key="12">
    <source>
        <dbReference type="Proteomes" id="UP000323917"/>
    </source>
</evidence>
<evidence type="ECO:0000256" key="7">
    <source>
        <dbReference type="ARBA" id="ARBA00022827"/>
    </source>
</evidence>
<evidence type="ECO:0000256" key="4">
    <source>
        <dbReference type="ARBA" id="ARBA00022630"/>
    </source>
</evidence>
<dbReference type="InterPro" id="IPR024932">
    <property type="entry name" value="ApbE"/>
</dbReference>
<dbReference type="RefSeq" id="WP_148073118.1">
    <property type="nucleotide sequence ID" value="NZ_CP042913.1"/>
</dbReference>
<evidence type="ECO:0000256" key="1">
    <source>
        <dbReference type="ARBA" id="ARBA00001946"/>
    </source>
</evidence>